<feature type="compositionally biased region" description="Polar residues" evidence="1">
    <location>
        <begin position="111"/>
        <end position="120"/>
    </location>
</feature>
<evidence type="ECO:0000313" key="3">
    <source>
        <dbReference type="EMBL" id="ADV61236.1"/>
    </source>
</evidence>
<protein>
    <recommendedName>
        <fullName evidence="5">Lipopolysaccharide assembly protein A domain-containing protein</fullName>
    </recommendedName>
</protein>
<feature type="region of interest" description="Disordered" evidence="1">
    <location>
        <begin position="95"/>
        <end position="120"/>
    </location>
</feature>
<keyword evidence="2" id="KW-1133">Transmembrane helix</keyword>
<feature type="transmembrane region" description="Helical" evidence="2">
    <location>
        <begin position="58"/>
        <end position="81"/>
    </location>
</feature>
<dbReference type="KEGG" id="ipa:Isop_0644"/>
<reference key="1">
    <citation type="submission" date="2010-11" db="EMBL/GenBank/DDBJ databases">
        <title>The complete sequence of chromosome of Isophaera pallida ATCC 43644.</title>
        <authorList>
            <consortium name="US DOE Joint Genome Institute (JGI-PGF)"/>
            <person name="Lucas S."/>
            <person name="Copeland A."/>
            <person name="Lapidus A."/>
            <person name="Bruce D."/>
            <person name="Goodwin L."/>
            <person name="Pitluck S."/>
            <person name="Kyrpides N."/>
            <person name="Mavromatis K."/>
            <person name="Pagani I."/>
            <person name="Ivanova N."/>
            <person name="Saunders E."/>
            <person name="Brettin T."/>
            <person name="Detter J.C."/>
            <person name="Han C."/>
            <person name="Tapia R."/>
            <person name="Land M."/>
            <person name="Hauser L."/>
            <person name="Markowitz V."/>
            <person name="Cheng J.-F."/>
            <person name="Hugenholtz P."/>
            <person name="Woyke T."/>
            <person name="Wu D."/>
            <person name="Eisen J.A."/>
        </authorList>
    </citation>
    <scope>NUCLEOTIDE SEQUENCE</scope>
    <source>
        <strain>ATCC 43644</strain>
    </source>
</reference>
<dbReference type="OrthoDB" id="280673at2"/>
<evidence type="ECO:0000256" key="1">
    <source>
        <dbReference type="SAM" id="MobiDB-lite"/>
    </source>
</evidence>
<dbReference type="HOGENOM" id="CLU_2046475_0_0_0"/>
<dbReference type="AlphaFoldDB" id="E8R0Q1"/>
<proteinExistence type="predicted"/>
<keyword evidence="2" id="KW-0472">Membrane</keyword>
<evidence type="ECO:0000256" key="2">
    <source>
        <dbReference type="SAM" id="Phobius"/>
    </source>
</evidence>
<name>E8R0Q1_ISOPI</name>
<dbReference type="RefSeq" id="WP_013563525.1">
    <property type="nucleotide sequence ID" value="NC_014962.1"/>
</dbReference>
<dbReference type="EMBL" id="CP002353">
    <property type="protein sequence ID" value="ADV61236.1"/>
    <property type="molecule type" value="Genomic_DNA"/>
</dbReference>
<keyword evidence="4" id="KW-1185">Reference proteome</keyword>
<dbReference type="InParanoid" id="E8R0Q1"/>
<feature type="transmembrane region" description="Helical" evidence="2">
    <location>
        <begin position="21"/>
        <end position="38"/>
    </location>
</feature>
<dbReference type="Proteomes" id="UP000008631">
    <property type="component" value="Chromosome"/>
</dbReference>
<gene>
    <name evidence="3" type="ordered locus">Isop_0644</name>
</gene>
<evidence type="ECO:0008006" key="5">
    <source>
        <dbReference type="Google" id="ProtNLM"/>
    </source>
</evidence>
<accession>E8R0Q1</accession>
<dbReference type="eggNOG" id="ENOG502ZDTI">
    <property type="taxonomic scope" value="Bacteria"/>
</dbReference>
<evidence type="ECO:0000313" key="4">
    <source>
        <dbReference type="Proteomes" id="UP000008631"/>
    </source>
</evidence>
<reference evidence="3 4" key="2">
    <citation type="journal article" date="2011" name="Stand. Genomic Sci.">
        <title>Complete genome sequence of Isosphaera pallida type strain (IS1B).</title>
        <authorList>
            <consortium name="US DOE Joint Genome Institute (JGI-PGF)"/>
            <person name="Goker M."/>
            <person name="Cleland D."/>
            <person name="Saunders E."/>
            <person name="Lapidus A."/>
            <person name="Nolan M."/>
            <person name="Lucas S."/>
            <person name="Hammon N."/>
            <person name="Deshpande S."/>
            <person name="Cheng J.F."/>
            <person name="Tapia R."/>
            <person name="Han C."/>
            <person name="Goodwin L."/>
            <person name="Pitluck S."/>
            <person name="Liolios K."/>
            <person name="Pagani I."/>
            <person name="Ivanova N."/>
            <person name="Mavromatis K."/>
            <person name="Pati A."/>
            <person name="Chen A."/>
            <person name="Palaniappan K."/>
            <person name="Land M."/>
            <person name="Hauser L."/>
            <person name="Chang Y.J."/>
            <person name="Jeffries C.D."/>
            <person name="Detter J.C."/>
            <person name="Beck B."/>
            <person name="Woyke T."/>
            <person name="Bristow J."/>
            <person name="Eisen J.A."/>
            <person name="Markowitz V."/>
            <person name="Hugenholtz P."/>
            <person name="Kyrpides N.C."/>
            <person name="Klenk H.P."/>
        </authorList>
    </citation>
    <scope>NUCLEOTIDE SEQUENCE [LARGE SCALE GENOMIC DNA]</scope>
    <source>
        <strain evidence="4">ATCC 43644 / DSM 9630 / IS1B</strain>
    </source>
</reference>
<sequence>MVASRYTRKRPSVVRTLWVNRWLLAFGFLALCLIWFIWSNNTEVTITFPLGLGVVQSTVAWVLLSSYLVGVVSGVLLALAVMTWNRFHVQSHEASGATGSTSLPSQPPVKPSSTESSSLA</sequence>
<dbReference type="STRING" id="575540.Isop_0644"/>
<keyword evidence="2" id="KW-0812">Transmembrane</keyword>
<organism evidence="3 4">
    <name type="scientific">Isosphaera pallida (strain ATCC 43644 / DSM 9630 / IS1B)</name>
    <dbReference type="NCBI Taxonomy" id="575540"/>
    <lineage>
        <taxon>Bacteria</taxon>
        <taxon>Pseudomonadati</taxon>
        <taxon>Planctomycetota</taxon>
        <taxon>Planctomycetia</taxon>
        <taxon>Isosphaerales</taxon>
        <taxon>Isosphaeraceae</taxon>
        <taxon>Isosphaera</taxon>
    </lineage>
</organism>